<dbReference type="Proteomes" id="UP000269499">
    <property type="component" value="Unassembled WGS sequence"/>
</dbReference>
<evidence type="ECO:0000256" key="1">
    <source>
        <dbReference type="SAM" id="Phobius"/>
    </source>
</evidence>
<name>A0A497F5J7_9CREN</name>
<comment type="caution">
    <text evidence="3">The sequence shown here is derived from an EMBL/GenBank/DDBJ whole genome shotgun (WGS) entry which is preliminary data.</text>
</comment>
<evidence type="ECO:0000313" key="2">
    <source>
        <dbReference type="EMBL" id="RLE52327.1"/>
    </source>
</evidence>
<dbReference type="Proteomes" id="UP000268446">
    <property type="component" value="Unassembled WGS sequence"/>
</dbReference>
<organism evidence="3 5">
    <name type="scientific">Thermoproteota archaeon</name>
    <dbReference type="NCBI Taxonomy" id="2056631"/>
    <lineage>
        <taxon>Archaea</taxon>
        <taxon>Thermoproteota</taxon>
    </lineage>
</organism>
<evidence type="ECO:0000313" key="3">
    <source>
        <dbReference type="EMBL" id="RLE54581.1"/>
    </source>
</evidence>
<keyword evidence="1" id="KW-0472">Membrane</keyword>
<evidence type="ECO:0000313" key="5">
    <source>
        <dbReference type="Proteomes" id="UP000269499"/>
    </source>
</evidence>
<proteinExistence type="predicted"/>
<dbReference type="AlphaFoldDB" id="A0A497F5J7"/>
<feature type="transmembrane region" description="Helical" evidence="1">
    <location>
        <begin position="121"/>
        <end position="143"/>
    </location>
</feature>
<protein>
    <recommendedName>
        <fullName evidence="6">DUF998 domain-containing protein</fullName>
    </recommendedName>
</protein>
<sequence>MSLAYRRHLPIIITFIMGIIMILQYFIVPKQPVEPYQITMQKVGETLTNWANLLAAFTIGFGMVNIALIHSRHVSRKTPGQWYYSAWLLFVAVIMVIVGIGGEPALGINVSKYQYDWMTTYVFAALSGTMYSSLAFYITSACYRAFRARTIEATALLIVGFITLMSRTPAFQAYLPQVIEVADWINKYIVKSSFRGILIGGALGAILLGIRTLMGMETGYLGRRD</sequence>
<dbReference type="EMBL" id="QMRA01000021">
    <property type="protein sequence ID" value="RLE54581.1"/>
    <property type="molecule type" value="Genomic_DNA"/>
</dbReference>
<feature type="transmembrane region" description="Helical" evidence="1">
    <location>
        <begin position="82"/>
        <end position="101"/>
    </location>
</feature>
<keyword evidence="1" id="KW-0812">Transmembrane</keyword>
<feature type="transmembrane region" description="Helical" evidence="1">
    <location>
        <begin position="194"/>
        <end position="214"/>
    </location>
</feature>
<gene>
    <name evidence="2" type="ORF">DRJ20_00290</name>
    <name evidence="3" type="ORF">DRJ26_01760</name>
</gene>
<feature type="transmembrane region" description="Helical" evidence="1">
    <location>
        <begin position="155"/>
        <end position="174"/>
    </location>
</feature>
<evidence type="ECO:0008006" key="6">
    <source>
        <dbReference type="Google" id="ProtNLM"/>
    </source>
</evidence>
<keyword evidence="1" id="KW-1133">Transmembrane helix</keyword>
<feature type="transmembrane region" description="Helical" evidence="1">
    <location>
        <begin position="47"/>
        <end position="70"/>
    </location>
</feature>
<reference evidence="4 5" key="1">
    <citation type="submission" date="2018-06" db="EMBL/GenBank/DDBJ databases">
        <title>Extensive metabolic versatility and redundancy in microbially diverse, dynamic hydrothermal sediments.</title>
        <authorList>
            <person name="Dombrowski N."/>
            <person name="Teske A."/>
            <person name="Baker B.J."/>
        </authorList>
    </citation>
    <scope>NUCLEOTIDE SEQUENCE [LARGE SCALE GENOMIC DNA]</scope>
    <source>
        <strain evidence="3">B20_G2</strain>
        <strain evidence="2">B29_G17</strain>
    </source>
</reference>
<evidence type="ECO:0000313" key="4">
    <source>
        <dbReference type="Proteomes" id="UP000268446"/>
    </source>
</evidence>
<dbReference type="EMBL" id="QMQZ01000003">
    <property type="protein sequence ID" value="RLE52327.1"/>
    <property type="molecule type" value="Genomic_DNA"/>
</dbReference>
<accession>A0A497F5J7</accession>
<feature type="transmembrane region" description="Helical" evidence="1">
    <location>
        <begin position="9"/>
        <end position="27"/>
    </location>
</feature>